<dbReference type="AlphaFoldDB" id="A0A177YMB0"/>
<name>A0A177YMB0_9NOCA</name>
<dbReference type="Proteomes" id="UP000077519">
    <property type="component" value="Unassembled WGS sequence"/>
</dbReference>
<organism evidence="2 3">
    <name type="scientific">Rhodococcoides kyotonense</name>
    <dbReference type="NCBI Taxonomy" id="398843"/>
    <lineage>
        <taxon>Bacteria</taxon>
        <taxon>Bacillati</taxon>
        <taxon>Actinomycetota</taxon>
        <taxon>Actinomycetes</taxon>
        <taxon>Mycobacteriales</taxon>
        <taxon>Nocardiaceae</taxon>
        <taxon>Rhodococcoides</taxon>
    </lineage>
</organism>
<sequence length="103" mass="11440">MTSDADRTPDADAANSEFEKLDCSAVIADVWLMLDNECDEGTKHRLKRHLDECGSCLAAYGIEEKVKSLIGRKCGGEQAPSGLRERLSIEIRRTVLIKRSESE</sequence>
<dbReference type="Pfam" id="PF13490">
    <property type="entry name" value="zf-HC2"/>
    <property type="match status" value="1"/>
</dbReference>
<dbReference type="NCBIfam" id="TIGR03988">
    <property type="entry name" value="antisig_RsrA"/>
    <property type="match status" value="1"/>
</dbReference>
<dbReference type="InterPro" id="IPR024020">
    <property type="entry name" value="Anit_sigma_mycothiol_RsrA"/>
</dbReference>
<dbReference type="InterPro" id="IPR027383">
    <property type="entry name" value="Znf_put"/>
</dbReference>
<protein>
    <submittedName>
        <fullName evidence="2">Mycothiol system anti-sigma-R factor</fullName>
    </submittedName>
</protein>
<accession>A0A177YMB0</accession>
<gene>
    <name evidence="2" type="ORF">A3K89_15675</name>
</gene>
<evidence type="ECO:0000259" key="1">
    <source>
        <dbReference type="Pfam" id="PF13490"/>
    </source>
</evidence>
<feature type="domain" description="Putative zinc-finger" evidence="1">
    <location>
        <begin position="23"/>
        <end position="56"/>
    </location>
</feature>
<proteinExistence type="predicted"/>
<evidence type="ECO:0000313" key="2">
    <source>
        <dbReference type="EMBL" id="OAK56697.1"/>
    </source>
</evidence>
<dbReference type="RefSeq" id="WP_068421478.1">
    <property type="nucleotide sequence ID" value="NZ_LVHI01000003.1"/>
</dbReference>
<reference evidence="2 3" key="1">
    <citation type="submission" date="2016-03" db="EMBL/GenBank/DDBJ databases">
        <title>Genome sequence of Rhodococcus kyotonensis KB10.</title>
        <authorList>
            <person name="Jeong H."/>
            <person name="Hong C.E."/>
            <person name="Jo S.H."/>
            <person name="Park J.M."/>
        </authorList>
    </citation>
    <scope>NUCLEOTIDE SEQUENCE [LARGE SCALE GENOMIC DNA]</scope>
    <source>
        <strain evidence="2 3">KB10</strain>
    </source>
</reference>
<evidence type="ECO:0000313" key="3">
    <source>
        <dbReference type="Proteomes" id="UP000077519"/>
    </source>
</evidence>
<comment type="caution">
    <text evidence="2">The sequence shown here is derived from an EMBL/GenBank/DDBJ whole genome shotgun (WGS) entry which is preliminary data.</text>
</comment>
<keyword evidence="3" id="KW-1185">Reference proteome</keyword>
<dbReference type="EMBL" id="LVHI01000003">
    <property type="protein sequence ID" value="OAK56697.1"/>
    <property type="molecule type" value="Genomic_DNA"/>
</dbReference>